<keyword evidence="1" id="KW-1133">Transmembrane helix</keyword>
<accession>A0A813RK76</accession>
<gene>
    <name evidence="3" type="ORF">VCS650_LOCUS3199</name>
</gene>
<dbReference type="InterPro" id="IPR007484">
    <property type="entry name" value="Peptidase_M28"/>
</dbReference>
<evidence type="ECO:0000313" key="3">
    <source>
        <dbReference type="EMBL" id="CAF0785815.1"/>
    </source>
</evidence>
<organism evidence="3 4">
    <name type="scientific">Adineta steineri</name>
    <dbReference type="NCBI Taxonomy" id="433720"/>
    <lineage>
        <taxon>Eukaryota</taxon>
        <taxon>Metazoa</taxon>
        <taxon>Spiralia</taxon>
        <taxon>Gnathifera</taxon>
        <taxon>Rotifera</taxon>
        <taxon>Eurotatoria</taxon>
        <taxon>Bdelloidea</taxon>
        <taxon>Adinetida</taxon>
        <taxon>Adinetidae</taxon>
        <taxon>Adineta</taxon>
    </lineage>
</organism>
<feature type="transmembrane region" description="Helical" evidence="1">
    <location>
        <begin position="1095"/>
        <end position="1116"/>
    </location>
</feature>
<dbReference type="EMBL" id="CAJNON010000017">
    <property type="protein sequence ID" value="CAF0785815.1"/>
    <property type="molecule type" value="Genomic_DNA"/>
</dbReference>
<dbReference type="Proteomes" id="UP000663891">
    <property type="component" value="Unassembled WGS sequence"/>
</dbReference>
<proteinExistence type="predicted"/>
<comment type="caution">
    <text evidence="3">The sequence shown here is derived from an EMBL/GenBank/DDBJ whole genome shotgun (WGS) entry which is preliminary data.</text>
</comment>
<dbReference type="Pfam" id="PF04389">
    <property type="entry name" value="Peptidase_M28"/>
    <property type="match status" value="1"/>
</dbReference>
<feature type="transmembrane region" description="Helical" evidence="1">
    <location>
        <begin position="379"/>
        <end position="405"/>
    </location>
</feature>
<dbReference type="OrthoDB" id="10048811at2759"/>
<keyword evidence="1" id="KW-0812">Transmembrane</keyword>
<evidence type="ECO:0000256" key="1">
    <source>
        <dbReference type="SAM" id="Phobius"/>
    </source>
</evidence>
<feature type="domain" description="Peptidase M28" evidence="2">
    <location>
        <begin position="1269"/>
        <end position="1338"/>
    </location>
</feature>
<protein>
    <recommendedName>
        <fullName evidence="2">Peptidase M28 domain-containing protein</fullName>
    </recommendedName>
</protein>
<evidence type="ECO:0000259" key="2">
    <source>
        <dbReference type="Pfam" id="PF04389"/>
    </source>
</evidence>
<feature type="transmembrane region" description="Helical" evidence="1">
    <location>
        <begin position="466"/>
        <end position="487"/>
    </location>
</feature>
<dbReference type="SUPFAM" id="SSF53187">
    <property type="entry name" value="Zn-dependent exopeptidases"/>
    <property type="match status" value="1"/>
</dbReference>
<feature type="transmembrane region" description="Helical" evidence="1">
    <location>
        <begin position="48"/>
        <end position="66"/>
    </location>
</feature>
<dbReference type="Gene3D" id="3.40.630.10">
    <property type="entry name" value="Zn peptidases"/>
    <property type="match status" value="1"/>
</dbReference>
<feature type="transmembrane region" description="Helical" evidence="1">
    <location>
        <begin position="1162"/>
        <end position="1185"/>
    </location>
</feature>
<keyword evidence="1" id="KW-0472">Membrane</keyword>
<feature type="transmembrane region" description="Helical" evidence="1">
    <location>
        <begin position="798"/>
        <end position="820"/>
    </location>
</feature>
<reference evidence="3" key="1">
    <citation type="submission" date="2021-02" db="EMBL/GenBank/DDBJ databases">
        <authorList>
            <person name="Nowell W R."/>
        </authorList>
    </citation>
    <scope>NUCLEOTIDE SEQUENCE</scope>
</reference>
<evidence type="ECO:0000313" key="4">
    <source>
        <dbReference type="Proteomes" id="UP000663891"/>
    </source>
</evidence>
<name>A0A813RK76_9BILA</name>
<sequence length="1362" mass="155078">MLMSNNTKPASKLCKKLELFFLNLNLFPSVPPTTDEYQLRNQHISTRLFNSLLIISLSILFLYISLINITETVNVKAPSIIEYEQLYNSYSQTLTCECTQISINYEKFIQIQYTLHQICHSDFVTQHWIDYLTSSHGNDGAFYDTFRTTGTFVFQALSTFCVLVDETISNSLIQFYSTQYVSAYVTSENVFKLQIEAFISQFILSTTNQFLLSLSMIRKTTQSNALFTGQLTNYNVYLAGDLSLTTKSVQYDDCTCTSSATCIEQYTVINYPNFTQIFPLPGLYIGCYIIESLLQSNLQCFYDQVCIDTVQLYLGSSKFINATALDISLSVQFFKNSTIADVLDQLMVEEWNSSSIYEDYYSECQPSGCSYTVTTKNSAIYIITTLTGLVGGLLTVLKLMVPILVKFARKRIHKEVKVETETLVQEPNYSILYKLKYYLSTFNFFPSVPPTTDEHQLRNQRISTRLFIFVLIILLFILLLYTSLINITETVNIKSPSIKDYKQLYNSHSQTLTCECTQISINYEKFIQIQYTLHQICHSDFVTQAWIDYLATSYGNNIPNYADFRATSTFTFQAMSAFCTLVNQTISNRLIQFNSSQYVSASVTPENVFQLQTKAFISQFKSATTNKFLLSLSMIRNTTQSNALLSGQLTNFRLSLASTGLYLGYSDRSYRNCTCSSSATCISASPIYDLTNGTLLFTVPGVYTGCYIIESLLQSNLKCFYNQTCINILQSYFQVSSFMNVTALNISLPAQFLENSTIVGILDQLMVEEWINSSMYENYYSECQPSGCSYTVTTKNSAIYIITTLIGLVGGLITVLKFVVPNLVKLIQYTLHQICHSDFVTQEWIDYLDYSSENYIVYKNDFRSSGASVFQALSTFCVLVDETISNSLIQFNSNQYVSASVIPENVFQLQTDAFISQFKSSTTNQFLLSLAMIRNITQSNTLFSGRLTNYIFIYYYQILTRGPRWYGNCACPSSPTCVDQSAIYELLKDITLFTVPGLYTGCYMIESLLQSNLKCFYNQTCINILQSYFQAPSFMNVTALNISSSVQFFENSTIAGILDQLMVEEWINSSIYENYYSECQPSGCSYTVMTKNSAIYIITTLIGLVGGLITVLKLMVPYLVKILLLTTHGKHYREENQIFSDRQKSYNEDASVKQHQHILKRLMIILFGCLFLLAAPLALYASYALSSIKPRTISLHEFSEGRARDFYPNLTQYGPRASNTYADYRTRAFLISKIYRIRSMAKKSIQFEINLQNFTTKNIEELQNIAFYLNFFQKLVNDPSITFFQVNLIALFTSAEEMGLNGAEAFIINHPWKNDIRRFINIDSGGGNEKAILYRVKPPQFVREYSQVPRPHANVIGDEILG</sequence>